<feature type="domain" description="SWIM-type" evidence="7">
    <location>
        <begin position="245"/>
        <end position="288"/>
    </location>
</feature>
<dbReference type="InterPro" id="IPR007527">
    <property type="entry name" value="Znf_SWIM"/>
</dbReference>
<dbReference type="Proteomes" id="UP000006643">
    <property type="component" value="Unassembled WGS sequence"/>
</dbReference>
<feature type="compositionally biased region" description="Pro residues" evidence="5">
    <location>
        <begin position="10"/>
        <end position="25"/>
    </location>
</feature>
<dbReference type="InterPro" id="IPR052579">
    <property type="entry name" value="Zinc_finger_SWIM"/>
</dbReference>
<organism evidence="8 9">
    <name type="scientific">Phytophthora infestans (strain T30-4)</name>
    <name type="common">Potato late blight agent</name>
    <dbReference type="NCBI Taxonomy" id="403677"/>
    <lineage>
        <taxon>Eukaryota</taxon>
        <taxon>Sar</taxon>
        <taxon>Stramenopiles</taxon>
        <taxon>Oomycota</taxon>
        <taxon>Peronosporomycetes</taxon>
        <taxon>Peronosporales</taxon>
        <taxon>Peronosporaceae</taxon>
        <taxon>Phytophthora</taxon>
    </lineage>
</organism>
<evidence type="ECO:0000313" key="8">
    <source>
        <dbReference type="EMBL" id="EEY58819.1"/>
    </source>
</evidence>
<name>D0NHU4_PHYIT</name>
<evidence type="ECO:0000256" key="5">
    <source>
        <dbReference type="SAM" id="MobiDB-lite"/>
    </source>
</evidence>
<evidence type="ECO:0000313" key="9">
    <source>
        <dbReference type="Proteomes" id="UP000006643"/>
    </source>
</evidence>
<dbReference type="PANTHER" id="PTHR31569">
    <property type="entry name" value="SWIM-TYPE DOMAIN-CONTAINING PROTEIN"/>
    <property type="match status" value="1"/>
</dbReference>
<proteinExistence type="inferred from homology"/>
<sequence>MSDSKSETPPLEPPAPSSLPTPPSPASETATGQPEASSSEEASDAAPSAPTNSAEGSENSDESGMTMRNVHAASRFQIVQCLTVASALGFYEYLLDKGESLVKKDVDNIVQRVKAEFRGGRDDDDTCAQALTEFAAMDGNVATVDETDAGHSGVMSMTSRHQRDMTVRFPELLLVDCTHKTNRYNYQLCTLMVIDDNDHLLRVDDKIGEKVQVIMVDKDLHEIRVLKKYFPKARVLICFFHVIKYQVVVSGKHKEHYVDLSNWSCSCSFACAMRLPCQHAIAYRKWKKVSGSVIPLSRIHERWLHPAELEQMPRPIVVNEFKPGQTKRKALDAATKYRQALSATQAICNELADIEDEDEYKENLDFLLKQWANIRQRKRIKITNSNPFVETDGDDQDTKSPTELSIRLNPKAAETGRPRLNTKEREAEDKKKRALFNESEEHRRKMGEVTLVQLAQDLQREKPTLQETLDRVSPIPTKWDRASNKKPKYVRQSAPVLSDNAFYLRPKKLLDKCLSVLPVKNTRETAIEIFTQSQPSQAESDDTQLRGQDLEIHGQNLEIECVQISGIGTFSRAHIEAMCYLSTMKDQCEQGVKFCTWLLQNVISTIPSVQHPVLENMVNQVAKSNPQSTIVIEATEYHYAMLYRLKPPSWANDALIHAFCTRLCATNPTARVLRIESTVTGRNAEGMNESLKKKAQELVGEADLLMIPVYVGNSHWCGIAVDVKRTRVLYYDSMNQRTYKTVLDRLSWDLAKTLSDDFEVVSINAPIQTDGHNCGFFVMLRLWRMVDNSIALDVTPKGLTILRFHMLQLVLHGRSN</sequence>
<dbReference type="EMBL" id="DS028138">
    <property type="protein sequence ID" value="EEY58819.1"/>
    <property type="molecule type" value="Genomic_DNA"/>
</dbReference>
<keyword evidence="2 8" id="KW-0645">Protease</keyword>
<dbReference type="PROSITE" id="PS50966">
    <property type="entry name" value="ZF_SWIM"/>
    <property type="match status" value="1"/>
</dbReference>
<feature type="domain" description="Ubiquitin-like protease family profile" evidence="6">
    <location>
        <begin position="635"/>
        <end position="785"/>
    </location>
</feature>
<feature type="compositionally biased region" description="Low complexity" evidence="5">
    <location>
        <begin position="26"/>
        <end position="50"/>
    </location>
</feature>
<dbReference type="InterPro" id="IPR048324">
    <property type="entry name" value="ZSWIM1-3_RNaseH-like"/>
</dbReference>
<dbReference type="GO" id="GO:0008270">
    <property type="term" value="F:zinc ion binding"/>
    <property type="evidence" value="ECO:0007669"/>
    <property type="project" value="UniProtKB-KW"/>
</dbReference>
<feature type="region of interest" description="Disordered" evidence="5">
    <location>
        <begin position="409"/>
        <end position="430"/>
    </location>
</feature>
<dbReference type="OrthoDB" id="127875at2759"/>
<dbReference type="InParanoid" id="D0NHU4"/>
<feature type="compositionally biased region" description="Basic and acidic residues" evidence="5">
    <location>
        <begin position="414"/>
        <end position="430"/>
    </location>
</feature>
<keyword evidence="3" id="KW-0378">Hydrolase</keyword>
<dbReference type="PROSITE" id="PS50600">
    <property type="entry name" value="ULP_PROTEASE"/>
    <property type="match status" value="1"/>
</dbReference>
<feature type="region of interest" description="Disordered" evidence="5">
    <location>
        <begin position="1"/>
        <end position="65"/>
    </location>
</feature>
<dbReference type="InterPro" id="IPR038765">
    <property type="entry name" value="Papain-like_cys_pep_sf"/>
</dbReference>
<comment type="similarity">
    <text evidence="1">Belongs to the peptidase C48 family.</text>
</comment>
<dbReference type="PANTHER" id="PTHR31569:SF4">
    <property type="entry name" value="SWIM-TYPE DOMAIN-CONTAINING PROTEIN"/>
    <property type="match status" value="1"/>
</dbReference>
<evidence type="ECO:0000256" key="2">
    <source>
        <dbReference type="ARBA" id="ARBA00022670"/>
    </source>
</evidence>
<evidence type="ECO:0000256" key="3">
    <source>
        <dbReference type="ARBA" id="ARBA00022801"/>
    </source>
</evidence>
<accession>D0NHU4</accession>
<dbReference type="STRING" id="403677.D0NHU4"/>
<evidence type="ECO:0000256" key="1">
    <source>
        <dbReference type="ARBA" id="ARBA00005234"/>
    </source>
</evidence>
<dbReference type="VEuPathDB" id="FungiDB:PITG_11793"/>
<keyword evidence="4" id="KW-0862">Zinc</keyword>
<evidence type="ECO:0000259" key="6">
    <source>
        <dbReference type="PROSITE" id="PS50600"/>
    </source>
</evidence>
<dbReference type="Pfam" id="PF21056">
    <property type="entry name" value="ZSWIM1-3_RNaseH-like"/>
    <property type="match status" value="1"/>
</dbReference>
<protein>
    <submittedName>
        <fullName evidence="8">SUMO protease, putative</fullName>
    </submittedName>
</protein>
<dbReference type="SUPFAM" id="SSF54001">
    <property type="entry name" value="Cysteine proteinases"/>
    <property type="match status" value="1"/>
</dbReference>
<keyword evidence="9" id="KW-1185">Reference proteome</keyword>
<dbReference type="HOGENOM" id="CLU_346308_0_0_1"/>
<keyword evidence="4" id="KW-0863">Zinc-finger</keyword>
<dbReference type="GeneID" id="9470818"/>
<dbReference type="Gene3D" id="3.40.395.10">
    <property type="entry name" value="Adenoviral Proteinase, Chain A"/>
    <property type="match status" value="1"/>
</dbReference>
<gene>
    <name evidence="8" type="ORF">PITG_11793</name>
</gene>
<dbReference type="GO" id="GO:0006508">
    <property type="term" value="P:proteolysis"/>
    <property type="evidence" value="ECO:0007669"/>
    <property type="project" value="UniProtKB-KW"/>
</dbReference>
<dbReference type="RefSeq" id="XP_002901292.1">
    <property type="nucleotide sequence ID" value="XM_002901246.1"/>
</dbReference>
<dbReference type="AlphaFoldDB" id="D0NHU4"/>
<dbReference type="Pfam" id="PF02902">
    <property type="entry name" value="Peptidase_C48"/>
    <property type="match status" value="1"/>
</dbReference>
<reference evidence="9" key="1">
    <citation type="journal article" date="2009" name="Nature">
        <title>Genome sequence and analysis of the Irish potato famine pathogen Phytophthora infestans.</title>
        <authorList>
            <consortium name="The Broad Institute Genome Sequencing Platform"/>
            <person name="Haas B.J."/>
            <person name="Kamoun S."/>
            <person name="Zody M.C."/>
            <person name="Jiang R.H."/>
            <person name="Handsaker R.E."/>
            <person name="Cano L.M."/>
            <person name="Grabherr M."/>
            <person name="Kodira C.D."/>
            <person name="Raffaele S."/>
            <person name="Torto-Alalibo T."/>
            <person name="Bozkurt T.O."/>
            <person name="Ah-Fong A.M."/>
            <person name="Alvarado L."/>
            <person name="Anderson V.L."/>
            <person name="Armstrong M.R."/>
            <person name="Avrova A."/>
            <person name="Baxter L."/>
            <person name="Beynon J."/>
            <person name="Boevink P.C."/>
            <person name="Bollmann S.R."/>
            <person name="Bos J.I."/>
            <person name="Bulone V."/>
            <person name="Cai G."/>
            <person name="Cakir C."/>
            <person name="Carrington J.C."/>
            <person name="Chawner M."/>
            <person name="Conti L."/>
            <person name="Costanzo S."/>
            <person name="Ewan R."/>
            <person name="Fahlgren N."/>
            <person name="Fischbach M.A."/>
            <person name="Fugelstad J."/>
            <person name="Gilroy E.M."/>
            <person name="Gnerre S."/>
            <person name="Green P.J."/>
            <person name="Grenville-Briggs L.J."/>
            <person name="Griffith J."/>
            <person name="Grunwald N.J."/>
            <person name="Horn K."/>
            <person name="Horner N.R."/>
            <person name="Hu C.H."/>
            <person name="Huitema E."/>
            <person name="Jeong D.H."/>
            <person name="Jones A.M."/>
            <person name="Jones J.D."/>
            <person name="Jones R.W."/>
            <person name="Karlsson E.K."/>
            <person name="Kunjeti S.G."/>
            <person name="Lamour K."/>
            <person name="Liu Z."/>
            <person name="Ma L."/>
            <person name="Maclean D."/>
            <person name="Chibucos M.C."/>
            <person name="McDonald H."/>
            <person name="McWalters J."/>
            <person name="Meijer H.J."/>
            <person name="Morgan W."/>
            <person name="Morris P.F."/>
            <person name="Munro C.A."/>
            <person name="O'Neill K."/>
            <person name="Ospina-Giraldo M."/>
            <person name="Pinzon A."/>
            <person name="Pritchard L."/>
            <person name="Ramsahoye B."/>
            <person name="Ren Q."/>
            <person name="Restrepo S."/>
            <person name="Roy S."/>
            <person name="Sadanandom A."/>
            <person name="Savidor A."/>
            <person name="Schornack S."/>
            <person name="Schwartz D.C."/>
            <person name="Schumann U.D."/>
            <person name="Schwessinger B."/>
            <person name="Seyer L."/>
            <person name="Sharpe T."/>
            <person name="Silvar C."/>
            <person name="Song J."/>
            <person name="Studholme D.J."/>
            <person name="Sykes S."/>
            <person name="Thines M."/>
            <person name="van de Vondervoort P.J."/>
            <person name="Phuntumart V."/>
            <person name="Wawra S."/>
            <person name="Weide R."/>
            <person name="Win J."/>
            <person name="Young C."/>
            <person name="Zhou S."/>
            <person name="Fry W."/>
            <person name="Meyers B.C."/>
            <person name="van West P."/>
            <person name="Ristaino J."/>
            <person name="Govers F."/>
            <person name="Birch P.R."/>
            <person name="Whisson S.C."/>
            <person name="Judelson H.S."/>
            <person name="Nusbaum C."/>
        </authorList>
    </citation>
    <scope>NUCLEOTIDE SEQUENCE [LARGE SCALE GENOMIC DNA]</scope>
    <source>
        <strain evidence="9">T30-4</strain>
    </source>
</reference>
<dbReference type="InterPro" id="IPR003653">
    <property type="entry name" value="Peptidase_C48_C"/>
</dbReference>
<evidence type="ECO:0000259" key="7">
    <source>
        <dbReference type="PROSITE" id="PS50966"/>
    </source>
</evidence>
<dbReference type="GO" id="GO:0008234">
    <property type="term" value="F:cysteine-type peptidase activity"/>
    <property type="evidence" value="ECO:0007669"/>
    <property type="project" value="InterPro"/>
</dbReference>
<evidence type="ECO:0000256" key="4">
    <source>
        <dbReference type="PROSITE-ProRule" id="PRU00325"/>
    </source>
</evidence>
<keyword evidence="4" id="KW-0479">Metal-binding</keyword>
<dbReference type="eggNOG" id="KOG0778">
    <property type="taxonomic scope" value="Eukaryota"/>
</dbReference>
<dbReference type="KEGG" id="pif:PITG_11793"/>